<name>A0A6C0AUM1_9ZZZZ</name>
<protein>
    <submittedName>
        <fullName evidence="1">Uncharacterized protein</fullName>
    </submittedName>
</protein>
<dbReference type="EMBL" id="MN738749">
    <property type="protein sequence ID" value="QHS83163.1"/>
    <property type="molecule type" value="Genomic_DNA"/>
</dbReference>
<dbReference type="InterPro" id="IPR012337">
    <property type="entry name" value="RNaseH-like_sf"/>
</dbReference>
<proteinExistence type="predicted"/>
<organism evidence="1">
    <name type="scientific">viral metagenome</name>
    <dbReference type="NCBI Taxonomy" id="1070528"/>
    <lineage>
        <taxon>unclassified sequences</taxon>
        <taxon>metagenomes</taxon>
        <taxon>organismal metagenomes</taxon>
    </lineage>
</organism>
<reference evidence="1" key="1">
    <citation type="journal article" date="2020" name="Nature">
        <title>Giant virus diversity and host interactions through global metagenomics.</title>
        <authorList>
            <person name="Schulz F."/>
            <person name="Roux S."/>
            <person name="Paez-Espino D."/>
            <person name="Jungbluth S."/>
            <person name="Walsh D.A."/>
            <person name="Denef V.J."/>
            <person name="McMahon K.D."/>
            <person name="Konstantinidis K.T."/>
            <person name="Eloe-Fadrosh E.A."/>
            <person name="Kyrpides N.C."/>
            <person name="Woyke T."/>
        </authorList>
    </citation>
    <scope>NUCLEOTIDE SEQUENCE</scope>
    <source>
        <strain evidence="1">GVMAG-S-ERX555943-30</strain>
    </source>
</reference>
<accession>A0A6C0AUM1</accession>
<evidence type="ECO:0000313" key="1">
    <source>
        <dbReference type="EMBL" id="QHS83163.1"/>
    </source>
</evidence>
<dbReference type="AlphaFoldDB" id="A0A6C0AUM1"/>
<dbReference type="SUPFAM" id="SSF53098">
    <property type="entry name" value="Ribonuclease H-like"/>
    <property type="match status" value="1"/>
</dbReference>
<sequence length="292" mass="33365">MALCIIDCSASIQIENWNILNLIEDEKQEDVICNQHGKSTKKKCTSKAKFKKGNQFFCKKHAASSSFMIPTKDLQITKLKNKKKDDLLQWGKQHYLFLEDKSLSKQEMVSAVDNYLKAHCLEELIKPKIKASQCDLISIGRAMKELLNAFDLNNVDYAIIENQISPIANRMTTIQGMLAQYFIMKYPNCNIEFISSANKLKPFSKMELIEKPEAGKEPTPKNVNPNYKAHKQDSVSISSTIVTNNFPQWSKSLEIKKKDDLADAFLQGLWYLFHKNNISYADDLKINIVSIS</sequence>